<protein>
    <submittedName>
        <fullName evidence="1">Uncharacterized protein</fullName>
    </submittedName>
</protein>
<accession>A0A7S3I3R4</accession>
<gene>
    <name evidence="1" type="ORF">FEHR0123_LOCUS7201</name>
</gene>
<dbReference type="EMBL" id="HBIE01023619">
    <property type="protein sequence ID" value="CAE0312280.1"/>
    <property type="molecule type" value="Transcribed_RNA"/>
</dbReference>
<reference evidence="1" key="1">
    <citation type="submission" date="2021-01" db="EMBL/GenBank/DDBJ databases">
        <authorList>
            <person name="Corre E."/>
            <person name="Pelletier E."/>
            <person name="Niang G."/>
            <person name="Scheremetjew M."/>
            <person name="Finn R."/>
            <person name="Kale V."/>
            <person name="Holt S."/>
            <person name="Cochrane G."/>
            <person name="Meng A."/>
            <person name="Brown T."/>
            <person name="Cohen L."/>
        </authorList>
    </citation>
    <scope>NUCLEOTIDE SEQUENCE</scope>
    <source>
        <strain evidence="1">Fehren 1</strain>
    </source>
</reference>
<name>A0A7S3I3R4_9SPIT</name>
<sequence>MMLRRAFASVSASDLSTLKREDVLSATDSKWVASYAQAVVESGDAAGNHSDNLDEYFRKNFRKISSAQALDVINALSKVSSEPAGCLDSRFWVWESLEEAVRAEIDTMSQEEFNNTATVFNINYKGSTDLKDLIENRIYRDADVLGK</sequence>
<proteinExistence type="predicted"/>
<dbReference type="AlphaFoldDB" id="A0A7S3I3R4"/>
<organism evidence="1">
    <name type="scientific">Favella ehrenbergii</name>
    <dbReference type="NCBI Taxonomy" id="182087"/>
    <lineage>
        <taxon>Eukaryota</taxon>
        <taxon>Sar</taxon>
        <taxon>Alveolata</taxon>
        <taxon>Ciliophora</taxon>
        <taxon>Intramacronucleata</taxon>
        <taxon>Spirotrichea</taxon>
        <taxon>Choreotrichia</taxon>
        <taxon>Tintinnida</taxon>
        <taxon>Xystonellidae</taxon>
        <taxon>Favella</taxon>
    </lineage>
</organism>
<evidence type="ECO:0000313" key="1">
    <source>
        <dbReference type="EMBL" id="CAE0312280.1"/>
    </source>
</evidence>